<protein>
    <submittedName>
        <fullName evidence="1">Uncharacterized protein</fullName>
    </submittedName>
</protein>
<name>A0A0B7MP15_9FIRM</name>
<accession>A0A0B7MP15</accession>
<organism evidence="1 2">
    <name type="scientific">Syntrophaceticus schinkii</name>
    <dbReference type="NCBI Taxonomy" id="499207"/>
    <lineage>
        <taxon>Bacteria</taxon>
        <taxon>Bacillati</taxon>
        <taxon>Bacillota</taxon>
        <taxon>Clostridia</taxon>
        <taxon>Thermoanaerobacterales</taxon>
        <taxon>Thermoanaerobacterales Family III. Incertae Sedis</taxon>
        <taxon>Syntrophaceticus</taxon>
    </lineage>
</organism>
<dbReference type="AlphaFoldDB" id="A0A0B7MP15"/>
<keyword evidence="2" id="KW-1185">Reference proteome</keyword>
<proteinExistence type="predicted"/>
<reference evidence="2" key="1">
    <citation type="submission" date="2015-01" db="EMBL/GenBank/DDBJ databases">
        <authorList>
            <person name="Manzoor Shahid"/>
            <person name="Zubair Saima"/>
        </authorList>
    </citation>
    <scope>NUCLEOTIDE SEQUENCE [LARGE SCALE GENOMIC DNA]</scope>
    <source>
        <strain evidence="2">Sp3</strain>
    </source>
</reference>
<gene>
    <name evidence="1" type="ORF">SSCH_570014</name>
</gene>
<evidence type="ECO:0000313" key="2">
    <source>
        <dbReference type="Proteomes" id="UP000046155"/>
    </source>
</evidence>
<dbReference type="Proteomes" id="UP000046155">
    <property type="component" value="Unassembled WGS sequence"/>
</dbReference>
<dbReference type="EMBL" id="CDRZ01000255">
    <property type="protein sequence ID" value="CEO89701.1"/>
    <property type="molecule type" value="Genomic_DNA"/>
</dbReference>
<sequence length="65" mass="6599">MNALFGKKKAAVSTTTSKAIIGLGALVTGIGRVVGGRVGDGITGFGLAHVVLGTLDMFRPSVRTR</sequence>
<dbReference type="RefSeq" id="WP_232294406.1">
    <property type="nucleotide sequence ID" value="NZ_CDRZ01000255.1"/>
</dbReference>
<evidence type="ECO:0000313" key="1">
    <source>
        <dbReference type="EMBL" id="CEO89701.1"/>
    </source>
</evidence>